<feature type="compositionally biased region" description="Low complexity" evidence="1">
    <location>
        <begin position="248"/>
        <end position="263"/>
    </location>
</feature>
<keyword evidence="3" id="KW-1185">Reference proteome</keyword>
<feature type="region of interest" description="Disordered" evidence="1">
    <location>
        <begin position="19"/>
        <end position="52"/>
    </location>
</feature>
<organism evidence="2 3">
    <name type="scientific">Rangifer tarandus platyrhynchus</name>
    <name type="common">Svalbard reindeer</name>
    <dbReference type="NCBI Taxonomy" id="3082113"/>
    <lineage>
        <taxon>Eukaryota</taxon>
        <taxon>Metazoa</taxon>
        <taxon>Chordata</taxon>
        <taxon>Craniata</taxon>
        <taxon>Vertebrata</taxon>
        <taxon>Euteleostomi</taxon>
        <taxon>Mammalia</taxon>
        <taxon>Eutheria</taxon>
        <taxon>Laurasiatheria</taxon>
        <taxon>Artiodactyla</taxon>
        <taxon>Ruminantia</taxon>
        <taxon>Pecora</taxon>
        <taxon>Cervidae</taxon>
        <taxon>Odocoileinae</taxon>
        <taxon>Rangifer</taxon>
    </lineage>
</organism>
<name>A0ABN9A0E0_RANTA</name>
<dbReference type="EMBL" id="OX459945">
    <property type="protein sequence ID" value="CAI9179135.1"/>
    <property type="molecule type" value="Genomic_DNA"/>
</dbReference>
<sequence length="263" mass="27737">MHSSDREETRTLVLLCSLHRGRPTPRLPHSEVRPERQSEAAQDLTKPPSNAFWSPARVTLGLQPAADDSFAGMGSVLQLKNKSAPAETREENKCNFPKKTLTREKATGESGRCARRRPDPGLRGGASLRPPRRPAGRGRGGPALAPARPASAREKARLRGGPRSPPAAGRGARPRSLQPVTPPRDSRGQRAGAGRPPSRPLPGGATHAPPRSPATPRPSPRRDPSRGAGRARPYLAEAGACHRGPLRAGSSPPTAPSAPAGGF</sequence>
<evidence type="ECO:0000313" key="3">
    <source>
        <dbReference type="Proteomes" id="UP001176941"/>
    </source>
</evidence>
<feature type="compositionally biased region" description="Low complexity" evidence="1">
    <location>
        <begin position="159"/>
        <end position="177"/>
    </location>
</feature>
<evidence type="ECO:0000313" key="2">
    <source>
        <dbReference type="EMBL" id="CAI9179135.1"/>
    </source>
</evidence>
<dbReference type="Proteomes" id="UP001176941">
    <property type="component" value="Chromosome 9"/>
</dbReference>
<evidence type="ECO:0000256" key="1">
    <source>
        <dbReference type="SAM" id="MobiDB-lite"/>
    </source>
</evidence>
<feature type="compositionally biased region" description="Basic and acidic residues" evidence="1">
    <location>
        <begin position="28"/>
        <end position="38"/>
    </location>
</feature>
<gene>
    <name evidence="2" type="ORF">MRATA1EN1_LOCUS28097</name>
</gene>
<feature type="region of interest" description="Disordered" evidence="1">
    <location>
        <begin position="78"/>
        <end position="263"/>
    </location>
</feature>
<proteinExistence type="predicted"/>
<accession>A0ABN9A0E0</accession>
<reference evidence="2" key="1">
    <citation type="submission" date="2023-04" db="EMBL/GenBank/DDBJ databases">
        <authorList>
            <consortium name="ELIXIR-Norway"/>
        </authorList>
    </citation>
    <scope>NUCLEOTIDE SEQUENCE [LARGE SCALE GENOMIC DNA]</scope>
</reference>
<protein>
    <submittedName>
        <fullName evidence="2">Uncharacterized protein</fullName>
    </submittedName>
</protein>